<dbReference type="InterPro" id="IPR055267">
    <property type="entry name" value="Aerolysin-like_C"/>
</dbReference>
<evidence type="ECO:0000256" key="2">
    <source>
        <dbReference type="ARBA" id="ARBA00023157"/>
    </source>
</evidence>
<name>A0A1R3HSZ6_9ROSI</name>
<reference evidence="5" key="1">
    <citation type="submission" date="2013-09" db="EMBL/GenBank/DDBJ databases">
        <title>Corchorus olitorius genome sequencing.</title>
        <authorList>
            <person name="Alam M."/>
            <person name="Haque M.S."/>
            <person name="Islam M.S."/>
            <person name="Emdad E.M."/>
            <person name="Islam M.M."/>
            <person name="Ahmed B."/>
            <person name="Halim A."/>
            <person name="Hossen Q.M.M."/>
            <person name="Hossain M.Z."/>
            <person name="Ahmed R."/>
            <person name="Khan M.M."/>
            <person name="Islam R."/>
            <person name="Rashid M.M."/>
            <person name="Khan S.A."/>
            <person name="Rahman M.S."/>
            <person name="Alam M."/>
            <person name="Yahiya A.S."/>
            <person name="Khan M.S."/>
            <person name="Azam M.S."/>
            <person name="Haque T."/>
            <person name="Lashkar M.Z.H."/>
            <person name="Akhand A.I."/>
            <person name="Morshed G."/>
            <person name="Roy S."/>
            <person name="Uddin K.S."/>
            <person name="Rabeya T."/>
            <person name="Hossain A.S."/>
            <person name="Chowdhury A."/>
            <person name="Snigdha A.R."/>
            <person name="Mortoza M.S."/>
            <person name="Matin S.A."/>
            <person name="Hoque S.M.E."/>
            <person name="Islam M.K."/>
            <person name="Roy D.K."/>
            <person name="Haider R."/>
            <person name="Moosa M.M."/>
            <person name="Elias S.M."/>
            <person name="Hasan A.M."/>
            <person name="Jahan S."/>
            <person name="Shafiuddin M."/>
            <person name="Mahmood N."/>
            <person name="Shommy N.S."/>
        </authorList>
    </citation>
    <scope>NUCLEOTIDE SEQUENCE [LARGE SCALE GENOMIC DNA]</scope>
    <source>
        <strain evidence="5">cv. O-4</strain>
    </source>
</reference>
<dbReference type="SMART" id="SM00791">
    <property type="entry name" value="Agglutinin"/>
    <property type="match status" value="1"/>
</dbReference>
<evidence type="ECO:0000256" key="1">
    <source>
        <dbReference type="ARBA" id="ARBA00009831"/>
    </source>
</evidence>
<dbReference type="Pfam" id="PF07468">
    <property type="entry name" value="Agglutinin"/>
    <property type="match status" value="2"/>
</dbReference>
<comment type="caution">
    <text evidence="4">The sequence shown here is derived from an EMBL/GenBank/DDBJ whole genome shotgun (WGS) entry which is preliminary data.</text>
</comment>
<dbReference type="OrthoDB" id="4948898at2759"/>
<dbReference type="PANTHER" id="PTHR39244">
    <property type="entry name" value="NATTERIN-4"/>
    <property type="match status" value="1"/>
</dbReference>
<dbReference type="Gene3D" id="2.80.10.50">
    <property type="match status" value="2"/>
</dbReference>
<gene>
    <name evidence="4" type="ORF">COLO4_27139</name>
</gene>
<dbReference type="Gene3D" id="2.170.15.10">
    <property type="entry name" value="Proaerolysin, chain A, domain 3"/>
    <property type="match status" value="1"/>
</dbReference>
<evidence type="ECO:0000313" key="4">
    <source>
        <dbReference type="EMBL" id="OMO73374.1"/>
    </source>
</evidence>
<sequence>MATIEVPRFIVLRPWESGPNGPMGFMSYDKENFHMRCMEFDITSAYAKLEVVPSATSRFVHIKSCQNNKYLERIHDPSIHPPSIANYWITATADKPEEDRTKESCTLFRFRQHQSQIIRNTVRIDHVQSNRTLTFYPANLPHLLGLVLTLNFDAFPPVGGFRDIFEFRFVDWSSMVILPRYVAFKRSDNEEYLAHRMIGNLPDPYLQFGTLDPGAEGVACEVSLTATGLTRVKTVSVDRIWRRTPDRNFILPNASEPGGNPMQSQFTVGTLFRAVKVNDHTIALISLSNNRFCKRITLPSNLNNCLAAEATSVTTEARLRVEEAVMTREFSNIRYELENGRVYDERPILVDQRASLNTTPRPSTLTVQLAYSVTQTSSWSNSASLTLGASLTVGFGIPKIFGGELGFSTEVQDEVQWGKENSTTMALEAATRVTVPANTRVNVRLTATRGKCDVPFTFIQRDTLYDGTVRITRQTGMYTGANLYNFEFVTTPTPTTLSESEIDSLPPHPITINQIEQILQA</sequence>
<protein>
    <submittedName>
        <fullName evidence="4">Aerolysin/hemolysin/leukocidin toxin</fullName>
    </submittedName>
</protein>
<proteinExistence type="inferred from homology"/>
<organism evidence="4 5">
    <name type="scientific">Corchorus olitorius</name>
    <dbReference type="NCBI Taxonomy" id="93759"/>
    <lineage>
        <taxon>Eukaryota</taxon>
        <taxon>Viridiplantae</taxon>
        <taxon>Streptophyta</taxon>
        <taxon>Embryophyta</taxon>
        <taxon>Tracheophyta</taxon>
        <taxon>Spermatophyta</taxon>
        <taxon>Magnoliopsida</taxon>
        <taxon>eudicotyledons</taxon>
        <taxon>Gunneridae</taxon>
        <taxon>Pentapetalae</taxon>
        <taxon>rosids</taxon>
        <taxon>malvids</taxon>
        <taxon>Malvales</taxon>
        <taxon>Malvaceae</taxon>
        <taxon>Grewioideae</taxon>
        <taxon>Apeibeae</taxon>
        <taxon>Corchorus</taxon>
    </lineage>
</organism>
<dbReference type="Proteomes" id="UP000187203">
    <property type="component" value="Unassembled WGS sequence"/>
</dbReference>
<dbReference type="InterPro" id="IPR053237">
    <property type="entry name" value="Natterin_C"/>
</dbReference>
<comment type="similarity">
    <text evidence="1">Belongs to the aerolysin family.</text>
</comment>
<evidence type="ECO:0000259" key="3">
    <source>
        <dbReference type="SMART" id="SM00791"/>
    </source>
</evidence>
<dbReference type="InterPro" id="IPR036242">
    <property type="entry name" value="Agglutinin_dom_sf"/>
</dbReference>
<dbReference type="CDD" id="cd20216">
    <property type="entry name" value="PFM_HFR-2-like"/>
    <property type="match status" value="1"/>
</dbReference>
<keyword evidence="2" id="KW-1015">Disulfide bond</keyword>
<accession>A0A1R3HSZ6</accession>
<dbReference type="SUPFAM" id="SSF50382">
    <property type="entry name" value="Agglutinin"/>
    <property type="match status" value="2"/>
</dbReference>
<dbReference type="PANTHER" id="PTHR39244:SF5">
    <property type="entry name" value="NATTERIN-3-LIKE"/>
    <property type="match status" value="1"/>
</dbReference>
<dbReference type="SUPFAM" id="SSF56973">
    <property type="entry name" value="Aerolisin/ETX pore-forming domain"/>
    <property type="match status" value="1"/>
</dbReference>
<evidence type="ECO:0000313" key="5">
    <source>
        <dbReference type="Proteomes" id="UP000187203"/>
    </source>
</evidence>
<keyword evidence="5" id="KW-1185">Reference proteome</keyword>
<feature type="domain" description="Agglutinin" evidence="3">
    <location>
        <begin position="176"/>
        <end position="323"/>
    </location>
</feature>
<dbReference type="InterPro" id="IPR008998">
    <property type="entry name" value="Agglutinin"/>
</dbReference>
<dbReference type="AlphaFoldDB" id="A0A1R3HSZ6"/>
<dbReference type="EMBL" id="AWUE01019450">
    <property type="protein sequence ID" value="OMO73374.1"/>
    <property type="molecule type" value="Genomic_DNA"/>
</dbReference>
<dbReference type="Pfam" id="PF01117">
    <property type="entry name" value="Aerolysin"/>
    <property type="match status" value="1"/>
</dbReference>